<gene>
    <name evidence="7" type="ORF">GCM10023329_05220</name>
</gene>
<dbReference type="Gene3D" id="2.30.31.20">
    <property type="entry name" value="Sporulation-specific cell division protein SsgB"/>
    <property type="match status" value="1"/>
</dbReference>
<organism evidence="7 8">
    <name type="scientific">Streptomyces sanyensis</name>
    <dbReference type="NCBI Taxonomy" id="568869"/>
    <lineage>
        <taxon>Bacteria</taxon>
        <taxon>Bacillati</taxon>
        <taxon>Actinomycetota</taxon>
        <taxon>Actinomycetes</taxon>
        <taxon>Kitasatosporales</taxon>
        <taxon>Streptomycetaceae</taxon>
        <taxon>Streptomyces</taxon>
    </lineage>
</organism>
<comment type="caution">
    <text evidence="7">The sequence shown here is derived from an EMBL/GenBank/DDBJ whole genome shotgun (WGS) entry which is preliminary data.</text>
</comment>
<evidence type="ECO:0000313" key="7">
    <source>
        <dbReference type="EMBL" id="GAA4762666.1"/>
    </source>
</evidence>
<evidence type="ECO:0000256" key="2">
    <source>
        <dbReference type="ARBA" id="ARBA00009323"/>
    </source>
</evidence>
<dbReference type="RefSeq" id="WP_345608891.1">
    <property type="nucleotide sequence ID" value="NZ_BAABJV010000001.1"/>
</dbReference>
<keyword evidence="4" id="KW-0749">Sporulation</keyword>
<keyword evidence="8" id="KW-1185">Reference proteome</keyword>
<keyword evidence="5" id="KW-0717">Septation</keyword>
<proteinExistence type="inferred from homology"/>
<evidence type="ECO:0000256" key="3">
    <source>
        <dbReference type="ARBA" id="ARBA00022618"/>
    </source>
</evidence>
<comment type="subcellular location">
    <subcellularLocation>
        <location evidence="1">Cell septum</location>
    </subcellularLocation>
</comment>
<evidence type="ECO:0000313" key="8">
    <source>
        <dbReference type="Proteomes" id="UP001501147"/>
    </source>
</evidence>
<dbReference type="InterPro" id="IPR006776">
    <property type="entry name" value="SsgB"/>
</dbReference>
<dbReference type="Proteomes" id="UP001501147">
    <property type="component" value="Unassembled WGS sequence"/>
</dbReference>
<dbReference type="EMBL" id="BAABJV010000001">
    <property type="protein sequence ID" value="GAA4762666.1"/>
    <property type="molecule type" value="Genomic_DNA"/>
</dbReference>
<reference evidence="8" key="1">
    <citation type="journal article" date="2019" name="Int. J. Syst. Evol. Microbiol.">
        <title>The Global Catalogue of Microorganisms (GCM) 10K type strain sequencing project: providing services to taxonomists for standard genome sequencing and annotation.</title>
        <authorList>
            <consortium name="The Broad Institute Genomics Platform"/>
            <consortium name="The Broad Institute Genome Sequencing Center for Infectious Disease"/>
            <person name="Wu L."/>
            <person name="Ma J."/>
        </authorList>
    </citation>
    <scope>NUCLEOTIDE SEQUENCE [LARGE SCALE GENOMIC DNA]</scope>
    <source>
        <strain evidence="8">JCM 18324</strain>
    </source>
</reference>
<evidence type="ECO:0000256" key="5">
    <source>
        <dbReference type="ARBA" id="ARBA00023210"/>
    </source>
</evidence>
<keyword evidence="3" id="KW-0132">Cell division</keyword>
<keyword evidence="6" id="KW-0131">Cell cycle</keyword>
<comment type="similarity">
    <text evidence="2">Belongs to the SsgA family.</text>
</comment>
<evidence type="ECO:0000256" key="1">
    <source>
        <dbReference type="ARBA" id="ARBA00004431"/>
    </source>
</evidence>
<evidence type="ECO:0000256" key="4">
    <source>
        <dbReference type="ARBA" id="ARBA00022969"/>
    </source>
</evidence>
<sequence>MSSSIEQSVEQSVLARLISDAPHPSGVPVVLRYRRSDPLAVRMVFPAEVCLSESAVTWTFARSLLDGGLRAPTGDGDVHIWPCTRSQTMVELRSPEGVALLQFDTASLRRFLLHTYAAVPAAHESAAMDIERALAALLGEARG</sequence>
<evidence type="ECO:0000256" key="6">
    <source>
        <dbReference type="ARBA" id="ARBA00023306"/>
    </source>
</evidence>
<dbReference type="InterPro" id="IPR038658">
    <property type="entry name" value="SsgB_sf"/>
</dbReference>
<name>A0ABP8ZPP8_9ACTN</name>
<dbReference type="Pfam" id="PF04686">
    <property type="entry name" value="SsgA"/>
    <property type="match status" value="1"/>
</dbReference>
<protein>
    <submittedName>
        <fullName evidence="7">SsgA family sporulation/cell division regulator</fullName>
    </submittedName>
</protein>
<accession>A0ABP8ZPP8</accession>